<evidence type="ECO:0000259" key="7">
    <source>
        <dbReference type="Pfam" id="PF03688"/>
    </source>
</evidence>
<feature type="compositionally biased region" description="Basic and acidic residues" evidence="4">
    <location>
        <begin position="244"/>
        <end position="253"/>
    </location>
</feature>
<evidence type="ECO:0000256" key="3">
    <source>
        <dbReference type="ARBA" id="ARBA00022844"/>
    </source>
</evidence>
<dbReference type="Pfam" id="PF03391">
    <property type="entry name" value="Nepo_coat"/>
    <property type="match status" value="1"/>
</dbReference>
<sequence length="1091" mass="120279">MDTQVTSFFFLLIFWVGFCYWYFVSSFVETFSSSLLLSSFRLVGLDSSRAFDTLLRLPLARYSSLDTVFFPEFSAYVSRSESYFGSTFVTRLFSRFGFWTLFVHFYNLDLLFSFVLFYLNLILDSCLLILTSFHRIVSSFYFNCTVFTSFYFMGFLDFCRQQAEKRAVAAAQRDAELYALLVERIALIEQSNLQATRAPASETSDARASGSQTQVVSAAAPFQQPGGVTGVAERWRRARAQEQNVREQARRLSETGSGTASATPTFTQAGRAYLLADGATATDASLLPRRGAIYGSRVMGIPRLARSVDVRSLRTLMTEAGAIRASDGGVLINFNPCPEEEMEAQRDMGNNSYHLDLVELFVDPSGLGGDDTDLSIVATWGGETEFTRAWLGTQYLGNGSSATVLAHGVRIFYESANHHRDLQLRVGSTNSTRDTDQVLAAIYVGTVRQHTGPDSSLRHVISNTVARDQEAGRLIRAQQLGNVWAITPTGGFVPGIPDVRMRLHGNSVLEMVDPMTYRAVSTPDQWFTVRGDGQGRLNRTRSNFVSLPREEVARRSIDALTHSQIPGNPRDMVEEPRTSNLAGFSTPADILFSTSFMVPKDAKEGAVLSSFNILEEAETFNSQFYNEWFASNLFLGGLNLVCEAPDSKYCGTALLFVFDFYDRLDTTLSSLKLEVGKHFPHTVHILRNGDRHVFPLSLKEHFGHALHARGGGFCNPRVFVSVATGNQIESFDAWKCTVNFMVSREAFGDQFSLGPVATWPPAPISLSRYLGPFTVNSGTSLNDVDFSIALGSVSKFSGGAIMSFPSAVFSCFQGSSGSLRFVLEPTCSLFCTAKFICVLVFGSFVPSTAQMWKMHHVVVTGGEVSTLPFDVPFGAVPNVGLKGARFICRPIGGVKAPKDFTGKYECLIHLLGIEGESLSRRVFSDTDDFMSWFSCGAITKDDFTLEIPARLRDFSTKDATFTMYSNGFSQMVGAAGFHMGEVELEFTWSLDSSIAEAKGWISLSTLFGPVANNFRGHYTVSNCVLPTSKIVRLSVGTFAGGTTANFKTYDTNSVKFHTNIGKYISQINVGIRPLPGFSFYGRSAIIRKNPP</sequence>
<dbReference type="Pfam" id="PF03688">
    <property type="entry name" value="Nepo_coat_C"/>
    <property type="match status" value="1"/>
</dbReference>
<feature type="domain" description="Nepovirus coat protein N-terminal" evidence="8">
    <location>
        <begin position="591"/>
        <end position="670"/>
    </location>
</feature>
<feature type="compositionally biased region" description="Polar residues" evidence="4">
    <location>
        <begin position="254"/>
        <end position="264"/>
    </location>
</feature>
<dbReference type="Gene3D" id="2.60.120.20">
    <property type="match status" value="2"/>
</dbReference>
<feature type="transmembrane region" description="Helical" evidence="5">
    <location>
        <begin position="140"/>
        <end position="158"/>
    </location>
</feature>
<dbReference type="GO" id="GO:0005198">
    <property type="term" value="F:structural molecule activity"/>
    <property type="evidence" value="ECO:0007669"/>
    <property type="project" value="InterPro"/>
</dbReference>
<name>A0A6G7SJU6_9SECO</name>
<evidence type="ECO:0000256" key="4">
    <source>
        <dbReference type="SAM" id="MobiDB-lite"/>
    </source>
</evidence>
<feature type="domain" description="Nepovirus coat protein C-terminal" evidence="7">
    <location>
        <begin position="928"/>
        <end position="1083"/>
    </location>
</feature>
<feature type="transmembrane region" description="Helical" evidence="5">
    <location>
        <begin position="6"/>
        <end position="24"/>
    </location>
</feature>
<keyword evidence="5" id="KW-0472">Membrane</keyword>
<dbReference type="GO" id="GO:0019028">
    <property type="term" value="C:viral capsid"/>
    <property type="evidence" value="ECO:0007669"/>
    <property type="project" value="UniProtKB-KW"/>
</dbReference>
<feature type="region of interest" description="Disordered" evidence="4">
    <location>
        <begin position="242"/>
        <end position="264"/>
    </location>
</feature>
<feature type="transmembrane region" description="Helical" evidence="5">
    <location>
        <begin position="112"/>
        <end position="133"/>
    </location>
</feature>
<dbReference type="InterPro" id="IPR005306">
    <property type="entry name" value="Nepo_coat_N"/>
</dbReference>
<keyword evidence="3" id="KW-0946">Virion</keyword>
<feature type="domain" description="Nepovirus coat protein" evidence="6">
    <location>
        <begin position="768"/>
        <end position="915"/>
    </location>
</feature>
<protein>
    <submittedName>
        <fullName evidence="9">Polyprotein 2</fullName>
    </submittedName>
</protein>
<organism evidence="9">
    <name type="scientific">Mulberry mosaic leaf roll associated virus</name>
    <dbReference type="NCBI Taxonomy" id="1527441"/>
    <lineage>
        <taxon>Viruses</taxon>
        <taxon>Riboviria</taxon>
        <taxon>Orthornavirae</taxon>
        <taxon>Pisuviricota</taxon>
        <taxon>Pisoniviricetes</taxon>
        <taxon>Picornavirales</taxon>
        <taxon>Secoviridae</taxon>
        <taxon>Comovirinae</taxon>
        <taxon>Nepovirus</taxon>
        <taxon>Nepovirus mori</taxon>
    </lineage>
</organism>
<evidence type="ECO:0000256" key="2">
    <source>
        <dbReference type="ARBA" id="ARBA00022561"/>
    </source>
</evidence>
<accession>A0A6G7SJU6</accession>
<dbReference type="InterPro" id="IPR005054">
    <property type="entry name" value="Nepo_coat"/>
</dbReference>
<dbReference type="InterPro" id="IPR029053">
    <property type="entry name" value="Viral_coat"/>
</dbReference>
<dbReference type="SUPFAM" id="SSF88633">
    <property type="entry name" value="Positive stranded ssRNA viruses"/>
    <property type="match status" value="3"/>
</dbReference>
<evidence type="ECO:0000259" key="6">
    <source>
        <dbReference type="Pfam" id="PF03391"/>
    </source>
</evidence>
<evidence type="ECO:0000256" key="1">
    <source>
        <dbReference type="ARBA" id="ARBA00004328"/>
    </source>
</evidence>
<evidence type="ECO:0000256" key="5">
    <source>
        <dbReference type="SAM" id="Phobius"/>
    </source>
</evidence>
<reference evidence="9" key="1">
    <citation type="submission" date="2019-07" db="EMBL/GenBank/DDBJ databases">
        <authorList>
            <person name="Hou P."/>
        </authorList>
    </citation>
    <scope>NUCLEOTIDE SEQUENCE</scope>
    <source>
        <strain evidence="9">Zjtx</strain>
    </source>
</reference>
<comment type="subcellular location">
    <subcellularLocation>
        <location evidence="1">Virion</location>
    </subcellularLocation>
</comment>
<proteinExistence type="predicted"/>
<evidence type="ECO:0000313" key="9">
    <source>
        <dbReference type="EMBL" id="QIK02126.1"/>
    </source>
</evidence>
<evidence type="ECO:0000259" key="8">
    <source>
        <dbReference type="Pfam" id="PF03689"/>
    </source>
</evidence>
<keyword evidence="2" id="KW-0167">Capsid protein</keyword>
<keyword evidence="5" id="KW-0812">Transmembrane</keyword>
<keyword evidence="5" id="KW-1133">Transmembrane helix</keyword>
<dbReference type="EMBL" id="MN240485">
    <property type="protein sequence ID" value="QIK02126.1"/>
    <property type="molecule type" value="Genomic_RNA"/>
</dbReference>
<dbReference type="Pfam" id="PF03689">
    <property type="entry name" value="Nepo_coat_N"/>
    <property type="match status" value="1"/>
</dbReference>
<dbReference type="InterPro" id="IPR005305">
    <property type="entry name" value="Nepo_coat_C"/>
</dbReference>